<dbReference type="EC" id="2.4.1.1" evidence="10"/>
<proteinExistence type="inferred from homology"/>
<dbReference type="PANTHER" id="PTHR11468">
    <property type="entry name" value="GLYCOGEN PHOSPHORYLASE"/>
    <property type="match status" value="1"/>
</dbReference>
<dbReference type="FunCoup" id="A0A2K1KH00">
    <property type="interactions" value="2750"/>
</dbReference>
<keyword evidence="4" id="KW-0021">Allosteric enzyme</keyword>
<dbReference type="OMA" id="DLDPQKF"/>
<dbReference type="STRING" id="3218.A0A2K1KH00"/>
<feature type="region of interest" description="Disordered" evidence="11">
    <location>
        <begin position="1"/>
        <end position="38"/>
    </location>
</feature>
<evidence type="ECO:0000256" key="2">
    <source>
        <dbReference type="ARBA" id="ARBA00001933"/>
    </source>
</evidence>
<accession>A0A2K1KH00</accession>
<evidence type="ECO:0000256" key="1">
    <source>
        <dbReference type="ARBA" id="ARBA00001275"/>
    </source>
</evidence>
<dbReference type="GO" id="GO:0005980">
    <property type="term" value="P:glycogen catabolic process"/>
    <property type="evidence" value="ECO:0000318"/>
    <property type="project" value="GO_Central"/>
</dbReference>
<sequence length="987" mass="110565">MASLTVVPSSSSASCSRPTTSPRAATTPKPALSSASRLRTNTRSLRLLAVPGALKRTPQRKRTCEARAIETSVSENAETEILPKANPLSTDPNAIASNIKYHAEFTPSFSPYKFELKQAYVATAESLRDTLIQRWNETYKHFTRENAKTIHYLSMEFLQGRALLNAVGNLELKDAYSEALRKLGHDLEAVAEQEPDAALGNGGLGRLASCFLDSLATLNYPAWGYGLRYKYGLFQQTITKEGQQEQCEKWLEIGYPWEIPRNDISYSIKFFGEVVDSEDGKKKWVGGENVSALAYDVPIPGFRTKNTISLRLWSTRVSAEDFNLEAFNSGDYGKADEAQANAERICYVLYPGDATEEGKLLRLKQQYTLCSASIQDIIARFKERSGGEVNWNAFPTKVAIQMNDTHPTLCVPELLRILIDEEGLSWDQAWKITQATVAYTNHTVLPEALEKWPLIAFQKLLPRHVQIIETIDEQFMKFVASKVDKTELEAKIASMRILENIDLPGSIQSLLPPKPKKEKVKKTSEPATKVDGGKSFLSAVKELVGTAKSAVKELVGTAKSAVKKVIEEEKEEEVDVEVAPQKLAGTVRMANLCVIAGHKVNGVAAIHSEIVKEEVFNDFYKIWPEKFQNKTNGVTPRRWLNFCNPELSAVITKWLGSEEWVLDTKQLAGLRNFADNQELQKDWVQAKIARKEKLAAYIKTKTGYTINPNALFDIQVKRIHEYKRQLLNIMGVIYRYQNMKKMTPKERAAKYVPRVVMFGGKAFATYWQAKRIVKLITDVAATINNDPDIGDLLKVIMVPDYNVSVAEVLIPASELSQHISTAGMEASGTSNMKFSMNGCVLIGTLDGANVEIREEVGEDNFFLFGARATEIAGLRADREAGKFVPDPRFEEVKKFIRSGAFGDYDYSELLGALEGNSGYGRGDYFLVGYDFPSYIECQDKVDEAYRDQERWTRMSIMNTAGSYTFSSDRTIHEYAKDIWDIMPSPVA</sequence>
<evidence type="ECO:0000313" key="13">
    <source>
        <dbReference type="EnsemblPlants" id="Pp3c6_24700V3.1"/>
    </source>
</evidence>
<dbReference type="GO" id="GO:0005737">
    <property type="term" value="C:cytoplasm"/>
    <property type="evidence" value="ECO:0000318"/>
    <property type="project" value="GO_Central"/>
</dbReference>
<dbReference type="RefSeq" id="XP_024378456.1">
    <property type="nucleotide sequence ID" value="XM_024522688.2"/>
</dbReference>
<keyword evidence="5 10" id="KW-0328">Glycosyltransferase</keyword>
<evidence type="ECO:0000256" key="4">
    <source>
        <dbReference type="ARBA" id="ARBA00022533"/>
    </source>
</evidence>
<dbReference type="PANTHER" id="PTHR11468:SF28">
    <property type="entry name" value="ALPHA-GLUCAN PHOSPHORYLASE 1"/>
    <property type="match status" value="1"/>
</dbReference>
<dbReference type="EnsemblPlants" id="Pp3c6_24700V3.1">
    <property type="protein sequence ID" value="Pp3c6_24700V3.1"/>
    <property type="gene ID" value="Pp3c6_24700"/>
</dbReference>
<dbReference type="FunFam" id="3.40.50.2000:FF:000003">
    <property type="entry name" value="Alpha-1,4 glucan phosphorylase"/>
    <property type="match status" value="1"/>
</dbReference>
<dbReference type="PaxDb" id="3218-PP1S53_212V6.1"/>
<evidence type="ECO:0000256" key="7">
    <source>
        <dbReference type="ARBA" id="ARBA00022898"/>
    </source>
</evidence>
<evidence type="ECO:0000256" key="6">
    <source>
        <dbReference type="ARBA" id="ARBA00022679"/>
    </source>
</evidence>
<dbReference type="Proteomes" id="UP000006727">
    <property type="component" value="Chromosome 6"/>
</dbReference>
<evidence type="ECO:0000313" key="14">
    <source>
        <dbReference type="Proteomes" id="UP000006727"/>
    </source>
</evidence>
<dbReference type="SUPFAM" id="SSF53756">
    <property type="entry name" value="UDP-Glycosyltransferase/glycogen phosphorylase"/>
    <property type="match status" value="2"/>
</dbReference>
<name>A0A2K1KH00_PHYPA</name>
<keyword evidence="14" id="KW-1185">Reference proteome</keyword>
<evidence type="ECO:0000256" key="8">
    <source>
        <dbReference type="ARBA" id="ARBA00023277"/>
    </source>
</evidence>
<dbReference type="InterPro" id="IPR000811">
    <property type="entry name" value="Glyco_trans_35"/>
</dbReference>
<evidence type="ECO:0000256" key="5">
    <source>
        <dbReference type="ARBA" id="ARBA00022676"/>
    </source>
</evidence>
<comment type="catalytic activity">
    <reaction evidence="1 10">
        <text>[(1-&gt;4)-alpha-D-glucosyl](n) + phosphate = [(1-&gt;4)-alpha-D-glucosyl](n-1) + alpha-D-glucose 1-phosphate</text>
        <dbReference type="Rhea" id="RHEA:41732"/>
        <dbReference type="Rhea" id="RHEA-COMP:9584"/>
        <dbReference type="Rhea" id="RHEA-COMP:9586"/>
        <dbReference type="ChEBI" id="CHEBI:15444"/>
        <dbReference type="ChEBI" id="CHEBI:43474"/>
        <dbReference type="ChEBI" id="CHEBI:58601"/>
        <dbReference type="EC" id="2.4.1.1"/>
    </reaction>
</comment>
<protein>
    <recommendedName>
        <fullName evidence="10">Alpha-1,4 glucan phosphorylase</fullName>
        <ecNumber evidence="10">2.4.1.1</ecNumber>
    </recommendedName>
</protein>
<reference evidence="13" key="3">
    <citation type="submission" date="2020-12" db="UniProtKB">
        <authorList>
            <consortium name="EnsemblPlants"/>
        </authorList>
    </citation>
    <scope>IDENTIFICATION</scope>
</reference>
<reference evidence="12 14" key="2">
    <citation type="journal article" date="2018" name="Plant J.">
        <title>The Physcomitrella patens chromosome-scale assembly reveals moss genome structure and evolution.</title>
        <authorList>
            <person name="Lang D."/>
            <person name="Ullrich K.K."/>
            <person name="Murat F."/>
            <person name="Fuchs J."/>
            <person name="Jenkins J."/>
            <person name="Haas F.B."/>
            <person name="Piednoel M."/>
            <person name="Gundlach H."/>
            <person name="Van Bel M."/>
            <person name="Meyberg R."/>
            <person name="Vives C."/>
            <person name="Morata J."/>
            <person name="Symeonidi A."/>
            <person name="Hiss M."/>
            <person name="Muchero W."/>
            <person name="Kamisugi Y."/>
            <person name="Saleh O."/>
            <person name="Blanc G."/>
            <person name="Decker E.L."/>
            <person name="van Gessel N."/>
            <person name="Grimwood J."/>
            <person name="Hayes R.D."/>
            <person name="Graham S.W."/>
            <person name="Gunter L.E."/>
            <person name="McDaniel S.F."/>
            <person name="Hoernstein S.N.W."/>
            <person name="Larsson A."/>
            <person name="Li F.W."/>
            <person name="Perroud P.F."/>
            <person name="Phillips J."/>
            <person name="Ranjan P."/>
            <person name="Rokshar D.S."/>
            <person name="Rothfels C.J."/>
            <person name="Schneider L."/>
            <person name="Shu S."/>
            <person name="Stevenson D.W."/>
            <person name="Thummler F."/>
            <person name="Tillich M."/>
            <person name="Villarreal Aguilar J.C."/>
            <person name="Widiez T."/>
            <person name="Wong G.K."/>
            <person name="Wymore A."/>
            <person name="Zhang Y."/>
            <person name="Zimmer A.D."/>
            <person name="Quatrano R.S."/>
            <person name="Mayer K.F.X."/>
            <person name="Goodstein D."/>
            <person name="Casacuberta J.M."/>
            <person name="Vandepoele K."/>
            <person name="Reski R."/>
            <person name="Cuming A.C."/>
            <person name="Tuskan G.A."/>
            <person name="Maumus F."/>
            <person name="Salse J."/>
            <person name="Schmutz J."/>
            <person name="Rensing S.A."/>
        </authorList>
    </citation>
    <scope>NUCLEOTIDE SEQUENCE [LARGE SCALE GENOMIC DNA]</scope>
    <source>
        <strain evidence="13 14">cv. Gransden 2004</strain>
    </source>
</reference>
<dbReference type="InterPro" id="IPR011833">
    <property type="entry name" value="Glycg_phsphrylas"/>
</dbReference>
<dbReference type="CDD" id="cd04300">
    <property type="entry name" value="GT35_Glycogen_Phosphorylase"/>
    <property type="match status" value="1"/>
</dbReference>
<evidence type="ECO:0000256" key="10">
    <source>
        <dbReference type="RuleBase" id="RU000587"/>
    </source>
</evidence>
<dbReference type="GO" id="GO:0008184">
    <property type="term" value="F:glycogen phosphorylase activity"/>
    <property type="evidence" value="ECO:0000318"/>
    <property type="project" value="GO_Central"/>
</dbReference>
<dbReference type="PROSITE" id="PS00102">
    <property type="entry name" value="PHOSPHORYLASE"/>
    <property type="match status" value="1"/>
</dbReference>
<dbReference type="Gramene" id="Pp3c6_24700V3.1">
    <property type="protein sequence ID" value="Pp3c6_24700V3.1"/>
    <property type="gene ID" value="Pp3c6_24700"/>
</dbReference>
<dbReference type="AlphaFoldDB" id="A0A2K1KH00"/>
<comment type="cofactor">
    <cofactor evidence="2 10">
        <name>pyridoxal 5'-phosphate</name>
        <dbReference type="ChEBI" id="CHEBI:597326"/>
    </cofactor>
</comment>
<dbReference type="NCBIfam" id="TIGR02093">
    <property type="entry name" value="P_ylase"/>
    <property type="match status" value="1"/>
</dbReference>
<evidence type="ECO:0000256" key="9">
    <source>
        <dbReference type="PIRSR" id="PIRSR000460-1"/>
    </source>
</evidence>
<dbReference type="InterPro" id="IPR035090">
    <property type="entry name" value="Pyridoxal_P_attach_site"/>
</dbReference>
<keyword evidence="8 10" id="KW-0119">Carbohydrate metabolism</keyword>
<keyword evidence="6 10" id="KW-0808">Transferase</keyword>
<dbReference type="Gene3D" id="3.40.50.2000">
    <property type="entry name" value="Glycogen Phosphorylase B"/>
    <property type="match status" value="3"/>
</dbReference>
<dbReference type="GeneID" id="112283656"/>
<dbReference type="KEGG" id="ppp:112283656"/>
<dbReference type="EMBL" id="ABEU02000006">
    <property type="protein sequence ID" value="PNR53062.1"/>
    <property type="molecule type" value="Genomic_DNA"/>
</dbReference>
<dbReference type="Pfam" id="PF00343">
    <property type="entry name" value="Phosphorylase"/>
    <property type="match status" value="2"/>
</dbReference>
<dbReference type="PIRSF" id="PIRSF000460">
    <property type="entry name" value="Pprylas_GlgP"/>
    <property type="match status" value="1"/>
</dbReference>
<evidence type="ECO:0000313" key="12">
    <source>
        <dbReference type="EMBL" id="PNR53062.1"/>
    </source>
</evidence>
<comment type="function">
    <text evidence="10">Allosteric enzyme that catalyzes the rate-limiting step in glycogen catabolism, the phosphorolytic cleavage of glycogen to produce glucose-1-phosphate, and plays a central role in maintaining cellular and organismal glucose homeostasis.</text>
</comment>
<evidence type="ECO:0000256" key="11">
    <source>
        <dbReference type="SAM" id="MobiDB-lite"/>
    </source>
</evidence>
<dbReference type="OrthoDB" id="9215500at2759"/>
<evidence type="ECO:0000256" key="3">
    <source>
        <dbReference type="ARBA" id="ARBA00006047"/>
    </source>
</evidence>
<dbReference type="FunFam" id="3.40.50.2000:FF:000807">
    <property type="entry name" value="Alpha-glucan phosphorylase 2, cytosolic"/>
    <property type="match status" value="1"/>
</dbReference>
<organism evidence="12">
    <name type="scientific">Physcomitrium patens</name>
    <name type="common">Spreading-leaved earth moss</name>
    <name type="synonym">Physcomitrella patens</name>
    <dbReference type="NCBI Taxonomy" id="3218"/>
    <lineage>
        <taxon>Eukaryota</taxon>
        <taxon>Viridiplantae</taxon>
        <taxon>Streptophyta</taxon>
        <taxon>Embryophyta</taxon>
        <taxon>Bryophyta</taxon>
        <taxon>Bryophytina</taxon>
        <taxon>Bryopsida</taxon>
        <taxon>Funariidae</taxon>
        <taxon>Funariales</taxon>
        <taxon>Funariaceae</taxon>
        <taxon>Physcomitrium</taxon>
    </lineage>
</organism>
<keyword evidence="7 9" id="KW-0663">Pyridoxal phosphate</keyword>
<gene>
    <name evidence="13" type="primary">LOC112283656</name>
    <name evidence="12" type="ORF">PHYPA_009437</name>
</gene>
<dbReference type="Gramene" id="Pp3c6_24700V3.2">
    <property type="protein sequence ID" value="Pp3c6_24700V3.2"/>
    <property type="gene ID" value="Pp3c6_24700"/>
</dbReference>
<reference evidence="12 14" key="1">
    <citation type="journal article" date="2008" name="Science">
        <title>The Physcomitrella genome reveals evolutionary insights into the conquest of land by plants.</title>
        <authorList>
            <person name="Rensing S."/>
            <person name="Lang D."/>
            <person name="Zimmer A."/>
            <person name="Terry A."/>
            <person name="Salamov A."/>
            <person name="Shapiro H."/>
            <person name="Nishiyama T."/>
            <person name="Perroud P.-F."/>
            <person name="Lindquist E."/>
            <person name="Kamisugi Y."/>
            <person name="Tanahashi T."/>
            <person name="Sakakibara K."/>
            <person name="Fujita T."/>
            <person name="Oishi K."/>
            <person name="Shin-I T."/>
            <person name="Kuroki Y."/>
            <person name="Toyoda A."/>
            <person name="Suzuki Y."/>
            <person name="Hashimoto A."/>
            <person name="Yamaguchi K."/>
            <person name="Sugano A."/>
            <person name="Kohara Y."/>
            <person name="Fujiyama A."/>
            <person name="Anterola A."/>
            <person name="Aoki S."/>
            <person name="Ashton N."/>
            <person name="Barbazuk W.B."/>
            <person name="Barker E."/>
            <person name="Bennetzen J."/>
            <person name="Bezanilla M."/>
            <person name="Blankenship R."/>
            <person name="Cho S.H."/>
            <person name="Dutcher S."/>
            <person name="Estelle M."/>
            <person name="Fawcett J.A."/>
            <person name="Gundlach H."/>
            <person name="Hanada K."/>
            <person name="Heyl A."/>
            <person name="Hicks K.A."/>
            <person name="Hugh J."/>
            <person name="Lohr M."/>
            <person name="Mayer K."/>
            <person name="Melkozernov A."/>
            <person name="Murata T."/>
            <person name="Nelson D."/>
            <person name="Pils B."/>
            <person name="Prigge M."/>
            <person name="Reiss B."/>
            <person name="Renner T."/>
            <person name="Rombauts S."/>
            <person name="Rushton P."/>
            <person name="Sanderfoot A."/>
            <person name="Schween G."/>
            <person name="Shiu S.-H."/>
            <person name="Stueber K."/>
            <person name="Theodoulou F.L."/>
            <person name="Tu H."/>
            <person name="Van de Peer Y."/>
            <person name="Verrier P.J."/>
            <person name="Waters E."/>
            <person name="Wood A."/>
            <person name="Yang L."/>
            <person name="Cove D."/>
            <person name="Cuming A."/>
            <person name="Hasebe M."/>
            <person name="Lucas S."/>
            <person name="Mishler D.B."/>
            <person name="Reski R."/>
            <person name="Grigoriev I."/>
            <person name="Quatrano R.S."/>
            <person name="Boore J.L."/>
        </authorList>
    </citation>
    <scope>NUCLEOTIDE SEQUENCE [LARGE SCALE GENOMIC DNA]</scope>
    <source>
        <strain evidence="13 14">cv. Gransden 2004</strain>
    </source>
</reference>
<dbReference type="EnsemblPlants" id="Pp3c6_24700V3.2">
    <property type="protein sequence ID" value="Pp3c6_24700V3.2"/>
    <property type="gene ID" value="Pp3c6_24700"/>
</dbReference>
<comment type="similarity">
    <text evidence="3 10">Belongs to the glycogen phosphorylase family.</text>
</comment>
<dbReference type="GO" id="GO:0030170">
    <property type="term" value="F:pyridoxal phosphate binding"/>
    <property type="evidence" value="ECO:0000318"/>
    <property type="project" value="GO_Central"/>
</dbReference>
<feature type="modified residue" description="N6-(pyridoxal phosphate)lysine" evidence="9">
    <location>
        <position position="833"/>
    </location>
</feature>